<evidence type="ECO:0000259" key="8">
    <source>
        <dbReference type="PROSITE" id="PS50928"/>
    </source>
</evidence>
<dbReference type="InterPro" id="IPR000515">
    <property type="entry name" value="MetI-like"/>
</dbReference>
<keyword evidence="3" id="KW-1003">Cell membrane</keyword>
<evidence type="ECO:0000256" key="4">
    <source>
        <dbReference type="ARBA" id="ARBA00022692"/>
    </source>
</evidence>
<accession>A0ABT3ZCU0</accession>
<evidence type="ECO:0000256" key="7">
    <source>
        <dbReference type="RuleBase" id="RU363032"/>
    </source>
</evidence>
<feature type="transmembrane region" description="Helical" evidence="7">
    <location>
        <begin position="175"/>
        <end position="202"/>
    </location>
</feature>
<dbReference type="CDD" id="cd06261">
    <property type="entry name" value="TM_PBP2"/>
    <property type="match status" value="1"/>
</dbReference>
<evidence type="ECO:0000256" key="3">
    <source>
        <dbReference type="ARBA" id="ARBA00022475"/>
    </source>
</evidence>
<dbReference type="PROSITE" id="PS50928">
    <property type="entry name" value="ABC_TM1"/>
    <property type="match status" value="1"/>
</dbReference>
<evidence type="ECO:0000256" key="1">
    <source>
        <dbReference type="ARBA" id="ARBA00004651"/>
    </source>
</evidence>
<protein>
    <submittedName>
        <fullName evidence="9">Sugar ABC transporter permease</fullName>
    </submittedName>
</protein>
<feature type="transmembrane region" description="Helical" evidence="7">
    <location>
        <begin position="283"/>
        <end position="305"/>
    </location>
</feature>
<sequence>MTAQASAGPSDVSGETRNAKKRLDKAYRREWAFFVVPTFLFLIITGIFPLIASVYTGFFQVRRGEQVFVGLKHYDWALRDDVFWTSTLNSFIFTGGTVLGHLMIGLTFALLLNSAKTWQSFWRGMQFIPWLFPPAAVSILWILIYQDQFGLLNSFLREVGLAGWTLNWLGEPSTALAAVTAASIWNWYPFLTLVLLAALQNVPDELYEAMEVDGGSSWDKFRLVTLPHLAPVMLTACLLDFFWTFRFFDMTWIMTKGGPGRSSEVLATHLYKLAFQEYRFDRAAAVGGLILVMMAVLTVLYLIAYRYVDNSTGKRSEAAKEAV</sequence>
<keyword evidence="6 7" id="KW-0472">Membrane</keyword>
<comment type="subcellular location">
    <subcellularLocation>
        <location evidence="1 7">Cell membrane</location>
        <topology evidence="1 7">Multi-pass membrane protein</topology>
    </subcellularLocation>
</comment>
<evidence type="ECO:0000313" key="10">
    <source>
        <dbReference type="Proteomes" id="UP001073227"/>
    </source>
</evidence>
<dbReference type="Pfam" id="PF00528">
    <property type="entry name" value="BPD_transp_1"/>
    <property type="match status" value="1"/>
</dbReference>
<evidence type="ECO:0000256" key="2">
    <source>
        <dbReference type="ARBA" id="ARBA00022448"/>
    </source>
</evidence>
<feature type="transmembrane region" description="Helical" evidence="7">
    <location>
        <begin position="91"/>
        <end position="115"/>
    </location>
</feature>
<comment type="similarity">
    <text evidence="7">Belongs to the binding-protein-dependent transport system permease family.</text>
</comment>
<dbReference type="InterPro" id="IPR035906">
    <property type="entry name" value="MetI-like_sf"/>
</dbReference>
<reference evidence="9" key="1">
    <citation type="submission" date="2022-10" db="EMBL/GenBank/DDBJ databases">
        <title>Hoeflea sp. G2-23, isolated from marine algae.</title>
        <authorList>
            <person name="Kristyanto S."/>
            <person name="Kim J.M."/>
            <person name="Jeon C.O."/>
        </authorList>
    </citation>
    <scope>NUCLEOTIDE SEQUENCE</scope>
    <source>
        <strain evidence="9">G2-23</strain>
    </source>
</reference>
<comment type="caution">
    <text evidence="9">The sequence shown here is derived from an EMBL/GenBank/DDBJ whole genome shotgun (WGS) entry which is preliminary data.</text>
</comment>
<keyword evidence="10" id="KW-1185">Reference proteome</keyword>
<dbReference type="Gene3D" id="1.10.3720.10">
    <property type="entry name" value="MetI-like"/>
    <property type="match status" value="1"/>
</dbReference>
<dbReference type="Proteomes" id="UP001073227">
    <property type="component" value="Unassembled WGS sequence"/>
</dbReference>
<feature type="transmembrane region" description="Helical" evidence="7">
    <location>
        <begin position="31"/>
        <end position="55"/>
    </location>
</feature>
<dbReference type="EMBL" id="JAOVZR010000001">
    <property type="protein sequence ID" value="MCY0149619.1"/>
    <property type="molecule type" value="Genomic_DNA"/>
</dbReference>
<evidence type="ECO:0000256" key="6">
    <source>
        <dbReference type="ARBA" id="ARBA00023136"/>
    </source>
</evidence>
<dbReference type="SUPFAM" id="SSF161098">
    <property type="entry name" value="MetI-like"/>
    <property type="match status" value="1"/>
</dbReference>
<organism evidence="9 10">
    <name type="scientific">Hoeflea algicola</name>
    <dbReference type="NCBI Taxonomy" id="2983763"/>
    <lineage>
        <taxon>Bacteria</taxon>
        <taxon>Pseudomonadati</taxon>
        <taxon>Pseudomonadota</taxon>
        <taxon>Alphaproteobacteria</taxon>
        <taxon>Hyphomicrobiales</taxon>
        <taxon>Rhizobiaceae</taxon>
        <taxon>Hoeflea</taxon>
    </lineage>
</organism>
<evidence type="ECO:0000256" key="5">
    <source>
        <dbReference type="ARBA" id="ARBA00022989"/>
    </source>
</evidence>
<dbReference type="PANTHER" id="PTHR43005:SF1">
    <property type="entry name" value="SPERMIDINE_PUTRESCINE TRANSPORT SYSTEM PERMEASE PROTEIN"/>
    <property type="match status" value="1"/>
</dbReference>
<dbReference type="RefSeq" id="WP_267655072.1">
    <property type="nucleotide sequence ID" value="NZ_JAOVZR010000001.1"/>
</dbReference>
<evidence type="ECO:0000313" key="9">
    <source>
        <dbReference type="EMBL" id="MCY0149619.1"/>
    </source>
</evidence>
<keyword evidence="2 7" id="KW-0813">Transport</keyword>
<keyword evidence="4 7" id="KW-0812">Transmembrane</keyword>
<gene>
    <name evidence="9" type="ORF">OEG84_18375</name>
</gene>
<keyword evidence="5 7" id="KW-1133">Transmembrane helix</keyword>
<feature type="transmembrane region" description="Helical" evidence="7">
    <location>
        <begin position="223"/>
        <end position="245"/>
    </location>
</feature>
<dbReference type="PANTHER" id="PTHR43005">
    <property type="entry name" value="BLR7065 PROTEIN"/>
    <property type="match status" value="1"/>
</dbReference>
<feature type="transmembrane region" description="Helical" evidence="7">
    <location>
        <begin position="127"/>
        <end position="145"/>
    </location>
</feature>
<proteinExistence type="inferred from homology"/>
<feature type="domain" description="ABC transmembrane type-1" evidence="8">
    <location>
        <begin position="87"/>
        <end position="301"/>
    </location>
</feature>
<name>A0ABT3ZCU0_9HYPH</name>